<dbReference type="InterPro" id="IPR050709">
    <property type="entry name" value="Biotin_Carboxyl_Carrier/Decarb"/>
</dbReference>
<name>A0A1C7H3C3_9BACE</name>
<dbReference type="Pfam" id="PF02436">
    <property type="entry name" value="PYC_OADA"/>
    <property type="match status" value="1"/>
</dbReference>
<evidence type="ECO:0000313" key="2">
    <source>
        <dbReference type="Proteomes" id="UP000092631"/>
    </source>
</evidence>
<accession>A0A1C7H3C3</accession>
<dbReference type="Pfam" id="PF00364">
    <property type="entry name" value="Biotin_lipoyl"/>
    <property type="match status" value="1"/>
</dbReference>
<dbReference type="OrthoDB" id="9807469at2"/>
<dbReference type="SUPFAM" id="SSF51230">
    <property type="entry name" value="Single hybrid motif"/>
    <property type="match status" value="1"/>
</dbReference>
<dbReference type="Proteomes" id="UP000092631">
    <property type="component" value="Chromosome"/>
</dbReference>
<dbReference type="PROSITE" id="PS50968">
    <property type="entry name" value="BIOTINYL_LIPOYL"/>
    <property type="match status" value="1"/>
</dbReference>
<dbReference type="GO" id="GO:0004736">
    <property type="term" value="F:pyruvate carboxylase activity"/>
    <property type="evidence" value="ECO:0007669"/>
    <property type="project" value="UniProtKB-ARBA"/>
</dbReference>
<dbReference type="EMBL" id="CP015401">
    <property type="protein sequence ID" value="ANU58282.1"/>
    <property type="molecule type" value="Genomic_DNA"/>
</dbReference>
<dbReference type="Gene3D" id="3.20.20.70">
    <property type="entry name" value="Aldolase class I"/>
    <property type="match status" value="1"/>
</dbReference>
<dbReference type="KEGG" id="bcae:A4V03_12475"/>
<protein>
    <submittedName>
        <fullName evidence="1">Oxaloacetate decarboxylase</fullName>
    </submittedName>
</protein>
<proteinExistence type="predicted"/>
<dbReference type="InterPro" id="IPR013785">
    <property type="entry name" value="Aldolase_TIM"/>
</dbReference>
<dbReference type="Gene3D" id="2.40.50.100">
    <property type="match status" value="1"/>
</dbReference>
<dbReference type="InterPro" id="IPR000089">
    <property type="entry name" value="Biotin_lipoyl"/>
</dbReference>
<dbReference type="InterPro" id="IPR011053">
    <property type="entry name" value="Single_hybrid_motif"/>
</dbReference>
<dbReference type="Pfam" id="PF00682">
    <property type="entry name" value="HMGL-like"/>
    <property type="match status" value="1"/>
</dbReference>
<organism evidence="1 2">
    <name type="scientific">Bacteroides caecimuris</name>
    <dbReference type="NCBI Taxonomy" id="1796613"/>
    <lineage>
        <taxon>Bacteria</taxon>
        <taxon>Pseudomonadati</taxon>
        <taxon>Bacteroidota</taxon>
        <taxon>Bacteroidia</taxon>
        <taxon>Bacteroidales</taxon>
        <taxon>Bacteroidaceae</taxon>
        <taxon>Bacteroides</taxon>
    </lineage>
</organism>
<dbReference type="PANTHER" id="PTHR45266">
    <property type="entry name" value="OXALOACETATE DECARBOXYLASE ALPHA CHAIN"/>
    <property type="match status" value="1"/>
</dbReference>
<gene>
    <name evidence="1" type="ORF">A4V03_12475</name>
</gene>
<dbReference type="GeneID" id="82187960"/>
<evidence type="ECO:0000313" key="1">
    <source>
        <dbReference type="EMBL" id="ANU58282.1"/>
    </source>
</evidence>
<dbReference type="PROSITE" id="PS00188">
    <property type="entry name" value="BIOTIN"/>
    <property type="match status" value="1"/>
</dbReference>
<dbReference type="InterPro" id="IPR003379">
    <property type="entry name" value="Carboxylase_cons_dom"/>
</dbReference>
<sequence length="610" mass="67590">MKREVKFSLVFRDMWQSAGKYVPRVDQLVKVAPAIIEMGCFARVETNGGGFEQVNLLFGENPNKAVREWTKPFHEAGIQTHMLDRALNGLRMSPVPADVRKLFYKVKKAQGTDITRTFCGLNDVRNIAPSITYAKEAGMISQCSLCITHSPIHTVEYYTNMALELIKLGADEICIKDMAGIGRPVSLGKIVANIKAAHPEIPIQYHSHAGPGFNMASILEVCEAGCDYIDVGMEPLSWGTGHADLLSVQAMLKDAGYQVPEINMEAYMKVRGMIQEFMDDFLGLYISPKNRLMNSLLIAPGLPGGMMGSLMADLESNLESINKYKAKRNLPFMTQDQLLIKLFDEVAYVWPRVGYPPLVTPFSQYVKNLAMMNVMAMEKGKERWGMIADDIWDMILGKAGRLPGKLAPEIVEKAEREGRKFFEGDPQNNYPDALDKYRKLMKENKWEVGQDDEELFEYAMHPAQYEAYKSGKAKEDFLADVAKRRAEKDKSPTEDAKPKTLTVQVDGQAYRVTVAYGDAELPVAPAGAAAPAGEGKEVLSPLEGKFFLVKNAQETALKVGDAVKEGDVICYVEAMKTYNAIRAEFGGTVTAICVNPGDAVSEDDILMKIG</sequence>
<reference evidence="2" key="1">
    <citation type="submission" date="2016-04" db="EMBL/GenBank/DDBJ databases">
        <title>Complete Genome Sequences of Twelve Strains of a Stable Defined Moderately Diverse Mouse Microbiota 2 (sDMDMm2).</title>
        <authorList>
            <person name="Uchimura Y."/>
            <person name="Wyss M."/>
            <person name="Brugiroux S."/>
            <person name="Limenitakis J.P."/>
            <person name="Stecher B."/>
            <person name="McCoy K.D."/>
            <person name="Macpherson A.J."/>
        </authorList>
    </citation>
    <scope>NUCLEOTIDE SEQUENCE [LARGE SCALE GENOMIC DNA]</scope>
    <source>
        <strain evidence="2">I48</strain>
    </source>
</reference>
<dbReference type="RefSeq" id="WP_065539157.1">
    <property type="nucleotide sequence ID" value="NZ_CAPDLJ010000012.1"/>
</dbReference>
<dbReference type="InterPro" id="IPR000891">
    <property type="entry name" value="PYR_CT"/>
</dbReference>
<dbReference type="SUPFAM" id="SSF89000">
    <property type="entry name" value="post-HMGL domain-like"/>
    <property type="match status" value="1"/>
</dbReference>
<dbReference type="SUPFAM" id="SSF51569">
    <property type="entry name" value="Aldolase"/>
    <property type="match status" value="1"/>
</dbReference>
<dbReference type="PANTHER" id="PTHR45266:SF3">
    <property type="entry name" value="OXALOACETATE DECARBOXYLASE ALPHA CHAIN"/>
    <property type="match status" value="1"/>
</dbReference>
<keyword evidence="2" id="KW-1185">Reference proteome</keyword>
<dbReference type="CDD" id="cd06850">
    <property type="entry name" value="biotinyl_domain"/>
    <property type="match status" value="1"/>
</dbReference>
<dbReference type="InterPro" id="IPR001882">
    <property type="entry name" value="Biotin_BS"/>
</dbReference>
<dbReference type="STRING" id="1796613.A4V03_12475"/>
<dbReference type="AlphaFoldDB" id="A0A1C7H3C3"/>
<dbReference type="PROSITE" id="PS50991">
    <property type="entry name" value="PYR_CT"/>
    <property type="match status" value="1"/>
</dbReference>